<dbReference type="EMBL" id="QTJU01000003">
    <property type="protein sequence ID" value="RFM28276.1"/>
    <property type="molecule type" value="Genomic_DNA"/>
</dbReference>
<dbReference type="PROSITE" id="PS51257">
    <property type="entry name" value="PROKAR_LIPOPROTEIN"/>
    <property type="match status" value="1"/>
</dbReference>
<dbReference type="InterPro" id="IPR031712">
    <property type="entry name" value="DUF5077"/>
</dbReference>
<evidence type="ECO:0000313" key="3">
    <source>
        <dbReference type="Proteomes" id="UP000261284"/>
    </source>
</evidence>
<proteinExistence type="predicted"/>
<feature type="domain" description="DUF5077" evidence="1">
    <location>
        <begin position="51"/>
        <end position="166"/>
    </location>
</feature>
<dbReference type="OrthoDB" id="6014523at2"/>
<dbReference type="AlphaFoldDB" id="A0A3E1NK09"/>
<dbReference type="Pfam" id="PF16871">
    <property type="entry name" value="DUF5077"/>
    <property type="match status" value="1"/>
</dbReference>
<reference evidence="2 3" key="1">
    <citation type="submission" date="2018-08" db="EMBL/GenBank/DDBJ databases">
        <title>Chitinophagaceae sp. K23C18032701, a novel bacterium isolated from forest soil.</title>
        <authorList>
            <person name="Wang C."/>
        </authorList>
    </citation>
    <scope>NUCLEOTIDE SEQUENCE [LARGE SCALE GENOMIC DNA]</scope>
    <source>
        <strain evidence="2 3">K23C18032701</strain>
    </source>
</reference>
<evidence type="ECO:0000313" key="2">
    <source>
        <dbReference type="EMBL" id="RFM28276.1"/>
    </source>
</evidence>
<name>A0A3E1NK09_9BACT</name>
<protein>
    <submittedName>
        <fullName evidence="2">DUF5077 domain-containing protein</fullName>
    </submittedName>
</protein>
<accession>A0A3E1NK09</accession>
<evidence type="ECO:0000259" key="1">
    <source>
        <dbReference type="Pfam" id="PF16871"/>
    </source>
</evidence>
<dbReference type="InterPro" id="IPR021862">
    <property type="entry name" value="DUF3472"/>
</dbReference>
<dbReference type="Proteomes" id="UP000261284">
    <property type="component" value="Unassembled WGS sequence"/>
</dbReference>
<comment type="caution">
    <text evidence="2">The sequence shown here is derived from an EMBL/GenBank/DDBJ whole genome shotgun (WGS) entry which is preliminary data.</text>
</comment>
<organism evidence="2 3">
    <name type="scientific">Deminuibacter soli</name>
    <dbReference type="NCBI Taxonomy" id="2291815"/>
    <lineage>
        <taxon>Bacteria</taxon>
        <taxon>Pseudomonadati</taxon>
        <taxon>Bacteroidota</taxon>
        <taxon>Chitinophagia</taxon>
        <taxon>Chitinophagales</taxon>
        <taxon>Chitinophagaceae</taxon>
        <taxon>Deminuibacter</taxon>
    </lineage>
</organism>
<dbReference type="Pfam" id="PF11958">
    <property type="entry name" value="DUF3472"/>
    <property type="match status" value="1"/>
</dbReference>
<keyword evidence="3" id="KW-1185">Reference proteome</keyword>
<gene>
    <name evidence="2" type="ORF">DXN05_12245</name>
</gene>
<dbReference type="RefSeq" id="WP_116847522.1">
    <property type="nucleotide sequence ID" value="NZ_QTJU01000003.1"/>
</dbReference>
<sequence>MRISMYQTRAVKSFAALLLLTACNKRIVDLSPADGKAAATAVSTTDTIPLKNAYGIPDENNIGISGTGIGNWTSSNDSARVYVTFNNTGSLTVSLLAKSPDGAGSVTVSIAGKKFTVNVPQSTSYQKITAGTVNITGTGISYFTIKGATKPGGYYADVSNIIISGSPANNAYYNKSDWRTCPAVHMGYTIATGDTARWFYNEIKIPSGSDVVNTFFMANGFYNGYFGIQVNSPTERRILFSIWSDYNTNDPGQVPANYAVQLVQKGSLVTTEENFGNEGTGRHAYAIYNWHTDSTYKFLVHSVPDAGGVTYSGYIFLNNQWQLIATYYKPVGTYNMTGLYSFIEDFGGGLNSYKQRNMLVQNQWIVTPNGTWKQLKTAHFTTTTHDDVYSRVDYGAAASGPGYNYFTSGFVPKTASDNQQFTCGTGTQPVVTLPQ</sequence>